<dbReference type="GO" id="GO:0017000">
    <property type="term" value="P:antibiotic biosynthetic process"/>
    <property type="evidence" value="ECO:0007669"/>
    <property type="project" value="UniProtKB-ARBA"/>
</dbReference>
<dbReference type="InterPro" id="IPR050266">
    <property type="entry name" value="AB_hydrolase_sf"/>
</dbReference>
<dbReference type="Proteomes" id="UP000191672">
    <property type="component" value="Unassembled WGS sequence"/>
</dbReference>
<proteinExistence type="predicted"/>
<protein>
    <recommendedName>
        <fullName evidence="1">AB hydrolase-1 domain-containing protein</fullName>
    </recommendedName>
</protein>
<evidence type="ECO:0000313" key="3">
    <source>
        <dbReference type="Proteomes" id="UP000191672"/>
    </source>
</evidence>
<keyword evidence="3" id="KW-1185">Reference proteome</keyword>
<dbReference type="InterPro" id="IPR029058">
    <property type="entry name" value="AB_hydrolase_fold"/>
</dbReference>
<dbReference type="EMBL" id="MDYN01000023">
    <property type="protein sequence ID" value="OQD82133.1"/>
    <property type="molecule type" value="Genomic_DNA"/>
</dbReference>
<organism evidence="2 3">
    <name type="scientific">Penicillium antarcticum</name>
    <dbReference type="NCBI Taxonomy" id="416450"/>
    <lineage>
        <taxon>Eukaryota</taxon>
        <taxon>Fungi</taxon>
        <taxon>Dikarya</taxon>
        <taxon>Ascomycota</taxon>
        <taxon>Pezizomycotina</taxon>
        <taxon>Eurotiomycetes</taxon>
        <taxon>Eurotiomycetidae</taxon>
        <taxon>Eurotiales</taxon>
        <taxon>Aspergillaceae</taxon>
        <taxon>Penicillium</taxon>
    </lineage>
</organism>
<dbReference type="GO" id="GO:0016020">
    <property type="term" value="C:membrane"/>
    <property type="evidence" value="ECO:0007669"/>
    <property type="project" value="TreeGrafter"/>
</dbReference>
<gene>
    <name evidence="2" type="ORF">PENANT_c023G10493</name>
</gene>
<dbReference type="GO" id="GO:0072330">
    <property type="term" value="P:monocarboxylic acid biosynthetic process"/>
    <property type="evidence" value="ECO:0007669"/>
    <property type="project" value="UniProtKB-ARBA"/>
</dbReference>
<evidence type="ECO:0000259" key="1">
    <source>
        <dbReference type="Pfam" id="PF12697"/>
    </source>
</evidence>
<dbReference type="SUPFAM" id="SSF53474">
    <property type="entry name" value="alpha/beta-Hydrolases"/>
    <property type="match status" value="1"/>
</dbReference>
<reference evidence="3" key="1">
    <citation type="journal article" date="2017" name="Nat. Microbiol.">
        <title>Global analysis of biosynthetic gene clusters reveals vast potential of secondary metabolite production in Penicillium species.</title>
        <authorList>
            <person name="Nielsen J.C."/>
            <person name="Grijseels S."/>
            <person name="Prigent S."/>
            <person name="Ji B."/>
            <person name="Dainat J."/>
            <person name="Nielsen K.F."/>
            <person name="Frisvad J.C."/>
            <person name="Workman M."/>
            <person name="Nielsen J."/>
        </authorList>
    </citation>
    <scope>NUCLEOTIDE SEQUENCE [LARGE SCALE GENOMIC DNA]</scope>
    <source>
        <strain evidence="3">IBT 31811</strain>
    </source>
</reference>
<comment type="caution">
    <text evidence="2">The sequence shown here is derived from an EMBL/GenBank/DDBJ whole genome shotgun (WGS) entry which is preliminary data.</text>
</comment>
<dbReference type="PANTHER" id="PTHR43798:SF33">
    <property type="entry name" value="HYDROLASE, PUTATIVE (AFU_ORTHOLOGUE AFUA_2G14860)-RELATED"/>
    <property type="match status" value="1"/>
</dbReference>
<dbReference type="PANTHER" id="PTHR43798">
    <property type="entry name" value="MONOACYLGLYCEROL LIPASE"/>
    <property type="match status" value="1"/>
</dbReference>
<sequence length="305" mass="33948">METSMISIGTHRLSYSITGNPQNLDDPLVVIVQGAGDVASSYAALEPLVSKFAQLLIYDRSGLGKSESGPNRITAVTSATELHSLLESIQQQGPIILAAHSYGGIIAREYLHLHPERVCGMVLCDTATENHPKFFRLPDPNIAAVLGDLKLSQITGLREDGVLTRDQWRQRAIDMARGEEIEPNSVWEVCQTLSEKKQFEQQALGNKPLSVVLCRSVTEHERIYEKGVKAGNGTQEQQTAFRKTLDSWDVAAREMIEQQLQLSSRTHFVYLPDCGHNIHLLKPDVIAEEIRWVLGMVRGRDAQKL</sequence>
<dbReference type="InterPro" id="IPR000073">
    <property type="entry name" value="AB_hydrolase_1"/>
</dbReference>
<dbReference type="AlphaFoldDB" id="A0A1V6PYU7"/>
<accession>A0A1V6PYU7</accession>
<dbReference type="Pfam" id="PF12697">
    <property type="entry name" value="Abhydrolase_6"/>
    <property type="match status" value="1"/>
</dbReference>
<feature type="domain" description="AB hydrolase-1" evidence="1">
    <location>
        <begin position="29"/>
        <end position="288"/>
    </location>
</feature>
<dbReference type="OrthoDB" id="294702at2759"/>
<dbReference type="STRING" id="416450.A0A1V6PYU7"/>
<dbReference type="Gene3D" id="3.40.50.1820">
    <property type="entry name" value="alpha/beta hydrolase"/>
    <property type="match status" value="1"/>
</dbReference>
<evidence type="ECO:0000313" key="2">
    <source>
        <dbReference type="EMBL" id="OQD82133.1"/>
    </source>
</evidence>
<name>A0A1V6PYU7_9EURO</name>